<evidence type="ECO:0000256" key="7">
    <source>
        <dbReference type="ARBA" id="ARBA00022964"/>
    </source>
</evidence>
<comment type="pathway">
    <text evidence="2 12">Organosulfur biosynthesis; taurine biosynthesis; hypotaurine from L-cysteine: step 1/2.</text>
</comment>
<evidence type="ECO:0000313" key="13">
    <source>
        <dbReference type="EMBL" id="ODM94565.1"/>
    </source>
</evidence>
<evidence type="ECO:0000256" key="11">
    <source>
        <dbReference type="PIRSR" id="PIRSR610300-51"/>
    </source>
</evidence>
<dbReference type="EMBL" id="LJIJ01000787">
    <property type="protein sequence ID" value="ODM94565.1"/>
    <property type="molecule type" value="Genomic_DNA"/>
</dbReference>
<keyword evidence="8 12" id="KW-0560">Oxidoreductase</keyword>
<proteinExistence type="inferred from homology"/>
<keyword evidence="5 11" id="KW-0479">Metal-binding</keyword>
<comment type="similarity">
    <text evidence="3 12">Belongs to the cysteine dioxygenase family.</text>
</comment>
<name>A0A1D2MNY4_ORCCI</name>
<keyword evidence="14" id="KW-1185">Reference proteome</keyword>
<accession>A0A1D2MNY4</accession>
<dbReference type="SUPFAM" id="SSF51182">
    <property type="entry name" value="RmlC-like cupins"/>
    <property type="match status" value="1"/>
</dbReference>
<dbReference type="InterPro" id="IPR011051">
    <property type="entry name" value="RmlC_Cupin_sf"/>
</dbReference>
<evidence type="ECO:0000256" key="1">
    <source>
        <dbReference type="ARBA" id="ARBA00000629"/>
    </source>
</evidence>
<protein>
    <recommendedName>
        <fullName evidence="4 12">Cysteine dioxygenase</fullName>
        <ecNumber evidence="4 12">1.13.11.20</ecNumber>
    </recommendedName>
</protein>
<dbReference type="Proteomes" id="UP000094527">
    <property type="component" value="Unassembled WGS sequence"/>
</dbReference>
<evidence type="ECO:0000256" key="10">
    <source>
        <dbReference type="PIRSR" id="PIRSR610300-50"/>
    </source>
</evidence>
<dbReference type="FunFam" id="2.60.120.10:FF:000045">
    <property type="entry name" value="Cysteine dioxygenase 1"/>
    <property type="match status" value="1"/>
</dbReference>
<evidence type="ECO:0000256" key="8">
    <source>
        <dbReference type="ARBA" id="ARBA00023002"/>
    </source>
</evidence>
<evidence type="ECO:0000313" key="14">
    <source>
        <dbReference type="Proteomes" id="UP000094527"/>
    </source>
</evidence>
<evidence type="ECO:0000256" key="2">
    <source>
        <dbReference type="ARBA" id="ARBA00004759"/>
    </source>
</evidence>
<dbReference type="GO" id="GO:0017172">
    <property type="term" value="F:cysteine dioxygenase activity"/>
    <property type="evidence" value="ECO:0007669"/>
    <property type="project" value="UniProtKB-UniRule"/>
</dbReference>
<dbReference type="InterPro" id="IPR014710">
    <property type="entry name" value="RmlC-like_jellyroll"/>
</dbReference>
<dbReference type="UniPathway" id="UPA00012">
    <property type="reaction ID" value="UER00537"/>
</dbReference>
<sequence length="222" mass="25616">MSVRLRDSNMIEGDCHAQHGPVITSLEDLQAHLHRVFDGENVNIEMVEMLMSSYKSNSHDWKKYAKFDQYRYTRNLVDEGNGKFNLMLLCWGEGHGSAVHDHADAHCFMKILDGSLSEVRFDWPQEGENEETGLKELSRTLLRKNEVCYINDSLGLHRVENTSHTEPAVSLHLYCPPFSSCSMFDQRTGHRTKCQVTFWSKYGERTNYNTKTENNNPPPEDN</sequence>
<evidence type="ECO:0000256" key="3">
    <source>
        <dbReference type="ARBA" id="ARBA00006622"/>
    </source>
</evidence>
<evidence type="ECO:0000256" key="12">
    <source>
        <dbReference type="RuleBase" id="RU366010"/>
    </source>
</evidence>
<dbReference type="OrthoDB" id="543511at2759"/>
<feature type="binding site" evidence="11">
    <location>
        <position position="157"/>
    </location>
    <ligand>
        <name>Fe cation</name>
        <dbReference type="ChEBI" id="CHEBI:24875"/>
        <note>catalytic</note>
    </ligand>
</feature>
<dbReference type="STRING" id="48709.A0A1D2MNY4"/>
<dbReference type="CDD" id="cd10548">
    <property type="entry name" value="cupin_CDO"/>
    <property type="match status" value="1"/>
</dbReference>
<dbReference type="PANTHER" id="PTHR12918">
    <property type="entry name" value="CYSTEINE DIOXYGENASE"/>
    <property type="match status" value="1"/>
</dbReference>
<dbReference type="GO" id="GO:0008198">
    <property type="term" value="F:ferrous iron binding"/>
    <property type="evidence" value="ECO:0007669"/>
    <property type="project" value="UniProtKB-ARBA"/>
</dbReference>
<evidence type="ECO:0000256" key="6">
    <source>
        <dbReference type="ARBA" id="ARBA00022784"/>
    </source>
</evidence>
<keyword evidence="7 12" id="KW-0223">Dioxygenase</keyword>
<evidence type="ECO:0000256" key="9">
    <source>
        <dbReference type="ARBA" id="ARBA00023004"/>
    </source>
</evidence>
<feature type="binding site" evidence="11">
    <location>
        <position position="102"/>
    </location>
    <ligand>
        <name>Fe cation</name>
        <dbReference type="ChEBI" id="CHEBI:24875"/>
        <note>catalytic</note>
    </ligand>
</feature>
<organism evidence="13 14">
    <name type="scientific">Orchesella cincta</name>
    <name type="common">Springtail</name>
    <name type="synonym">Podura cincta</name>
    <dbReference type="NCBI Taxonomy" id="48709"/>
    <lineage>
        <taxon>Eukaryota</taxon>
        <taxon>Metazoa</taxon>
        <taxon>Ecdysozoa</taxon>
        <taxon>Arthropoda</taxon>
        <taxon>Hexapoda</taxon>
        <taxon>Collembola</taxon>
        <taxon>Entomobryomorpha</taxon>
        <taxon>Entomobryoidea</taxon>
        <taxon>Orchesellidae</taxon>
        <taxon>Orchesellinae</taxon>
        <taxon>Orchesella</taxon>
    </lineage>
</organism>
<comment type="cofactor">
    <cofactor evidence="12">
        <name>Fe cation</name>
        <dbReference type="ChEBI" id="CHEBI:24875"/>
    </cofactor>
    <text evidence="12">Binds 1 Fe cation per subunit.</text>
</comment>
<feature type="binding site" evidence="11">
    <location>
        <position position="100"/>
    </location>
    <ligand>
        <name>Fe cation</name>
        <dbReference type="ChEBI" id="CHEBI:24875"/>
        <note>catalytic</note>
    </ligand>
</feature>
<keyword evidence="9 11" id="KW-0408">Iron</keyword>
<comment type="catalytic activity">
    <reaction evidence="1 12">
        <text>L-cysteine + O2 = 3-sulfino-L-alanine + H(+)</text>
        <dbReference type="Rhea" id="RHEA:20441"/>
        <dbReference type="ChEBI" id="CHEBI:15378"/>
        <dbReference type="ChEBI" id="CHEBI:15379"/>
        <dbReference type="ChEBI" id="CHEBI:35235"/>
        <dbReference type="ChEBI" id="CHEBI:61085"/>
        <dbReference type="EC" id="1.13.11.20"/>
    </reaction>
</comment>
<dbReference type="Pfam" id="PF05995">
    <property type="entry name" value="CDO_I"/>
    <property type="match status" value="1"/>
</dbReference>
<keyword evidence="6 10" id="KW-0883">Thioether bond</keyword>
<dbReference type="Gene3D" id="2.60.120.10">
    <property type="entry name" value="Jelly Rolls"/>
    <property type="match status" value="1"/>
</dbReference>
<gene>
    <name evidence="13" type="ORF">Ocin01_12118</name>
</gene>
<evidence type="ECO:0000256" key="4">
    <source>
        <dbReference type="ARBA" id="ARBA00013133"/>
    </source>
</evidence>
<dbReference type="GO" id="GO:0019448">
    <property type="term" value="P:L-cysteine catabolic process"/>
    <property type="evidence" value="ECO:0007669"/>
    <property type="project" value="TreeGrafter"/>
</dbReference>
<dbReference type="InterPro" id="IPR010300">
    <property type="entry name" value="CDO_1"/>
</dbReference>
<comment type="caution">
    <text evidence="13">The sequence shown here is derived from an EMBL/GenBank/DDBJ whole genome shotgun (WGS) entry which is preliminary data.</text>
</comment>
<dbReference type="GO" id="GO:0042412">
    <property type="term" value="P:taurine biosynthetic process"/>
    <property type="evidence" value="ECO:0007669"/>
    <property type="project" value="UniProtKB-UniRule"/>
</dbReference>
<evidence type="ECO:0000256" key="5">
    <source>
        <dbReference type="ARBA" id="ARBA00022723"/>
    </source>
</evidence>
<dbReference type="EC" id="1.13.11.20" evidence="4 12"/>
<dbReference type="AlphaFoldDB" id="A0A1D2MNY4"/>
<dbReference type="PANTHER" id="PTHR12918:SF1">
    <property type="entry name" value="CYSTEINE DIOXYGENASE TYPE 1"/>
    <property type="match status" value="1"/>
</dbReference>
<feature type="cross-link" description="3'-(S-cysteinyl)-tyrosine (Cys-Tyr)" evidence="10">
    <location>
        <begin position="107"/>
        <end position="174"/>
    </location>
</feature>
<dbReference type="OMA" id="YTENQVT"/>
<reference evidence="13 14" key="1">
    <citation type="journal article" date="2016" name="Genome Biol. Evol.">
        <title>Gene Family Evolution Reflects Adaptation to Soil Environmental Stressors in the Genome of the Collembolan Orchesella cincta.</title>
        <authorList>
            <person name="Faddeeva-Vakhrusheva A."/>
            <person name="Derks M.F."/>
            <person name="Anvar S.Y."/>
            <person name="Agamennone V."/>
            <person name="Suring W."/>
            <person name="Smit S."/>
            <person name="van Straalen N.M."/>
            <person name="Roelofs D."/>
        </authorList>
    </citation>
    <scope>NUCLEOTIDE SEQUENCE [LARGE SCALE GENOMIC DNA]</scope>
    <source>
        <tissue evidence="13">Mixed pool</tissue>
    </source>
</reference>